<dbReference type="EMBL" id="VWRR01000015">
    <property type="protein sequence ID" value="KAF6001364.1"/>
    <property type="molecule type" value="Genomic_DNA"/>
</dbReference>
<feature type="region of interest" description="Disordered" evidence="1">
    <location>
        <begin position="1"/>
        <end position="42"/>
    </location>
</feature>
<dbReference type="Proteomes" id="UP000530660">
    <property type="component" value="Unassembled WGS sequence"/>
</dbReference>
<evidence type="ECO:0000256" key="1">
    <source>
        <dbReference type="SAM" id="MobiDB-lite"/>
    </source>
</evidence>
<dbReference type="InterPro" id="IPR027417">
    <property type="entry name" value="P-loop_NTPase"/>
</dbReference>
<proteinExistence type="predicted"/>
<dbReference type="SMART" id="SM00833">
    <property type="entry name" value="CobW_C"/>
    <property type="match status" value="1"/>
</dbReference>
<comment type="caution">
    <text evidence="3">The sequence shown here is derived from an EMBL/GenBank/DDBJ whole genome shotgun (WGS) entry which is preliminary data.</text>
</comment>
<dbReference type="InterPro" id="IPR051927">
    <property type="entry name" value="Zn_Chap_cDPG_Synth"/>
</dbReference>
<evidence type="ECO:0000313" key="3">
    <source>
        <dbReference type="EMBL" id="KAF6001364.1"/>
    </source>
</evidence>
<dbReference type="SUPFAM" id="SSF52540">
    <property type="entry name" value="P-loop containing nucleoside triphosphate hydrolases"/>
    <property type="match status" value="1"/>
</dbReference>
<dbReference type="InterPro" id="IPR011629">
    <property type="entry name" value="CobW-like_C"/>
</dbReference>
<dbReference type="OrthoDB" id="272672at2759"/>
<sequence>MDSSTESMAGPEDAKSTAPVDAVSEDASAHGESADSVTTSTTWGSRFGNEHFLAALHSGTRPWERGMNADTVRPETSFLYRADRPFHPRRLFDRISDISTFDGVLRSVGKLWLANRMDGCLEWSQVGNNITLKRGPRFFVTLPIEQWPTAPDSRDPLRPLQWDDRFGDRCSEIVFLGEDLDTTRIQLVLDECLLRDEELVFTEAWNEFEDPFESLVPYADGSRSSEVAPAPKKSSFLERLASQIPEPWKLTLFTDARLDANLEQAEHVISPGDVEPLPPEHGVVMVCGTPGSGKTCLLEAIASREDVEVWRLDRPVTAAYQAHARAQTVMRDELPKRLAEHPPSISAIRGDRLALCSCRCCHYGGGLLATEAQ</sequence>
<reference evidence="3 4" key="1">
    <citation type="journal article" date="2020" name="J. Phycol.">
        <title>Comparative genome analysis reveals Cyanidiococcus gen. nov., a new extremophilic red algal genus sister to Cyanidioschyzon (Cyanidioschyzonaceae, Rhodophyta).</title>
        <authorList>
            <person name="Liu S.-L."/>
            <person name="Chiang Y.-R."/>
            <person name="Yoon H.S."/>
            <person name="Fu H.-Y."/>
        </authorList>
    </citation>
    <scope>NUCLEOTIDE SEQUENCE [LARGE SCALE GENOMIC DNA]</scope>
    <source>
        <strain evidence="3 4">THAL066</strain>
    </source>
</reference>
<feature type="domain" description="CobW C-terminal" evidence="2">
    <location>
        <begin position="75"/>
        <end position="193"/>
    </location>
</feature>
<evidence type="ECO:0000259" key="2">
    <source>
        <dbReference type="SMART" id="SM00833"/>
    </source>
</evidence>
<accession>A0A7J7IF71</accession>
<gene>
    <name evidence="3" type="ORF">F1559_003826</name>
</gene>
<keyword evidence="4" id="KW-1185">Reference proteome</keyword>
<dbReference type="PANTHER" id="PTHR43603:SF1">
    <property type="entry name" value="ZINC-REGULATED GTPASE METALLOPROTEIN ACTIVATOR 1"/>
    <property type="match status" value="1"/>
</dbReference>
<protein>
    <recommendedName>
        <fullName evidence="2">CobW C-terminal domain-containing protein</fullName>
    </recommendedName>
</protein>
<name>A0A7J7IF71_9RHOD</name>
<evidence type="ECO:0000313" key="4">
    <source>
        <dbReference type="Proteomes" id="UP000530660"/>
    </source>
</evidence>
<organism evidence="3 4">
    <name type="scientific">Cyanidiococcus yangmingshanensis</name>
    <dbReference type="NCBI Taxonomy" id="2690220"/>
    <lineage>
        <taxon>Eukaryota</taxon>
        <taxon>Rhodophyta</taxon>
        <taxon>Bangiophyceae</taxon>
        <taxon>Cyanidiales</taxon>
        <taxon>Cyanidiaceae</taxon>
        <taxon>Cyanidiococcus</taxon>
    </lineage>
</organism>
<dbReference type="AlphaFoldDB" id="A0A7J7IF71"/>
<dbReference type="Pfam" id="PF07683">
    <property type="entry name" value="CobW_C"/>
    <property type="match status" value="1"/>
</dbReference>
<dbReference type="SUPFAM" id="SSF90002">
    <property type="entry name" value="Hypothetical protein YjiA, C-terminal domain"/>
    <property type="match status" value="1"/>
</dbReference>
<dbReference type="PANTHER" id="PTHR43603">
    <property type="entry name" value="COBW DOMAIN-CONTAINING PROTEIN DDB_G0274527"/>
    <property type="match status" value="1"/>
</dbReference>